<comment type="caution">
    <text evidence="1">The sequence shown here is derived from an EMBL/GenBank/DDBJ whole genome shotgun (WGS) entry which is preliminary data.</text>
</comment>
<keyword evidence="2" id="KW-1185">Reference proteome</keyword>
<evidence type="ECO:0000313" key="2">
    <source>
        <dbReference type="Proteomes" id="UP001154860"/>
    </source>
</evidence>
<dbReference type="RefSeq" id="WP_205489963.1">
    <property type="nucleotide sequence ID" value="NZ_JAFHKI010000052.1"/>
</dbReference>
<protein>
    <submittedName>
        <fullName evidence="1">Uncharacterized protein</fullName>
    </submittedName>
</protein>
<dbReference type="Proteomes" id="UP001154860">
    <property type="component" value="Unassembled WGS sequence"/>
</dbReference>
<reference evidence="1 2" key="2">
    <citation type="journal article" date="2023" name="Plant Pathol.">
        <title>Dismantling and reorganizing Pseudomonas marginalis sensu#lato.</title>
        <authorList>
            <person name="Sawada H."/>
            <person name="Fujikawa T."/>
            <person name="Satou M."/>
        </authorList>
    </citation>
    <scope>NUCLEOTIDE SEQUENCE [LARGE SCALE GENOMIC DNA]</scope>
    <source>
        <strain evidence="1 2">MAFF 301381</strain>
    </source>
</reference>
<organism evidence="1 2">
    <name type="scientific">Pseudomonas lactucae</name>
    <dbReference type="NCBI Taxonomy" id="2813360"/>
    <lineage>
        <taxon>Bacteria</taxon>
        <taxon>Pseudomonadati</taxon>
        <taxon>Pseudomonadota</taxon>
        <taxon>Gammaproteobacteria</taxon>
        <taxon>Pseudomonadales</taxon>
        <taxon>Pseudomonadaceae</taxon>
        <taxon>Pseudomonas</taxon>
    </lineage>
</organism>
<name>A0A9X0YCF2_9PSED</name>
<proteinExistence type="predicted"/>
<reference evidence="1 2" key="1">
    <citation type="journal article" date="2021" name="Int. J. Syst. Evol. Microbiol.">
        <title>Pseudomonas lactucae sp. nov., a pathogen causing bacterial rot of lettuce in Japan.</title>
        <authorList>
            <person name="Sawada H."/>
            <person name="Fujikawa T."/>
            <person name="Satou M."/>
        </authorList>
    </citation>
    <scope>NUCLEOTIDE SEQUENCE [LARGE SCALE GENOMIC DNA]</scope>
    <source>
        <strain evidence="1 2">MAFF 301381</strain>
    </source>
</reference>
<accession>A0A9X0YCF2</accession>
<sequence>MTDKTFVQEEFDKLLEKITNADVYKRQTAKIFEYREARLIEQHQQLPDWVNREEHGPAYFVRYKSPSTAVETTITTKTYKLDDQLELNTLHKLKTYQWLLAEAYEVFEDFIERVYADCGIRGSSLWVRPDGWKHDGSKDLSHYYNPRRKSSGTPFIQLKALRERSAHFREYEARKGNHYRVQFVLIEKLRHLIVHEGGYCEDFNSLMSLIQKELVDVSMKGVRSYVESYLIPHRGAKLIDLLELPVEDGPGALIGAYHDVMGGFFTTLIEYALLIKESIELEEQPVT</sequence>
<dbReference type="AlphaFoldDB" id="A0A9X0YCF2"/>
<evidence type="ECO:0000313" key="1">
    <source>
        <dbReference type="EMBL" id="MBN2976830.1"/>
    </source>
</evidence>
<dbReference type="EMBL" id="JAFHKJ010000054">
    <property type="protein sequence ID" value="MBN2976830.1"/>
    <property type="molecule type" value="Genomic_DNA"/>
</dbReference>
<gene>
    <name evidence="1" type="ORF">JWR99_13005</name>
</gene>